<evidence type="ECO:0000313" key="17">
    <source>
        <dbReference type="Proteomes" id="UP000799776"/>
    </source>
</evidence>
<dbReference type="GO" id="GO:0004371">
    <property type="term" value="F:glycerone kinase activity"/>
    <property type="evidence" value="ECO:0007669"/>
    <property type="project" value="UniProtKB-EC"/>
</dbReference>
<dbReference type="NCBIfam" id="TIGR02361">
    <property type="entry name" value="dak_ATP"/>
    <property type="match status" value="1"/>
</dbReference>
<evidence type="ECO:0000259" key="15">
    <source>
        <dbReference type="PROSITE" id="PS51481"/>
    </source>
</evidence>
<evidence type="ECO:0000256" key="7">
    <source>
        <dbReference type="ARBA" id="ARBA00022798"/>
    </source>
</evidence>
<gene>
    <name evidence="16" type="ORF">K490DRAFT_41036</name>
</gene>
<evidence type="ECO:0000256" key="1">
    <source>
        <dbReference type="ARBA" id="ARBA00003264"/>
    </source>
</evidence>
<dbReference type="Pfam" id="PF02733">
    <property type="entry name" value="Dak1"/>
    <property type="match status" value="1"/>
</dbReference>
<dbReference type="FunFam" id="3.30.1180.20:FF:000001">
    <property type="entry name" value="Dihydroxyacetone kinase 1"/>
    <property type="match status" value="1"/>
</dbReference>
<dbReference type="InterPro" id="IPR036117">
    <property type="entry name" value="DhaL_dom_sf"/>
</dbReference>
<feature type="active site" description="Tele-hemiaminal-histidine intermediate" evidence="11">
    <location>
        <position position="219"/>
    </location>
</feature>
<keyword evidence="6 16" id="KW-0418">Kinase</keyword>
<keyword evidence="7" id="KW-0319">Glycerol metabolism</keyword>
<accession>A0A9P4HYY1</accession>
<feature type="region of interest" description="Disordered" evidence="13">
    <location>
        <begin position="355"/>
        <end position="386"/>
    </location>
</feature>
<dbReference type="Pfam" id="PF02734">
    <property type="entry name" value="Dak2"/>
    <property type="match status" value="1"/>
</dbReference>
<evidence type="ECO:0000256" key="9">
    <source>
        <dbReference type="ARBA" id="ARBA00047974"/>
    </source>
</evidence>
<keyword evidence="5" id="KW-0547">Nucleotide-binding</keyword>
<evidence type="ECO:0000313" key="16">
    <source>
        <dbReference type="EMBL" id="KAF2087785.1"/>
    </source>
</evidence>
<dbReference type="InterPro" id="IPR050861">
    <property type="entry name" value="Dihydroxyacetone_Kinase"/>
</dbReference>
<dbReference type="InterPro" id="IPR004006">
    <property type="entry name" value="DhaK_dom"/>
</dbReference>
<feature type="domain" description="DhaK" evidence="15">
    <location>
        <begin position="9"/>
        <end position="348"/>
    </location>
</feature>
<dbReference type="Gene3D" id="3.40.50.10440">
    <property type="entry name" value="Dihydroxyacetone kinase, domain 1"/>
    <property type="match status" value="1"/>
</dbReference>
<proteinExistence type="inferred from homology"/>
<evidence type="ECO:0000256" key="5">
    <source>
        <dbReference type="ARBA" id="ARBA00022741"/>
    </source>
</evidence>
<dbReference type="SUPFAM" id="SSF101473">
    <property type="entry name" value="DhaL-like"/>
    <property type="match status" value="1"/>
</dbReference>
<dbReference type="SUPFAM" id="SSF82549">
    <property type="entry name" value="DAK1/DegV-like"/>
    <property type="match status" value="1"/>
</dbReference>
<sequence>MSTKHFFPDTSGLIVQALQSLVARNPHLELDEPNRVVFNKAHEPSKVSIISGGGSGHEPAWSGFVGDGLLAAAVNGEVFASPSTKQVMAAIQNVPSDAGTILCITNYTGDKLHFGLAREKALALGHKIAVIAATDDVALGRKKSALVGRRGLAGNFIGLKLMGAASHQSWSFEDCLKLGTRTNDQVVTVGTSLDHCHIPGRGHHEAVSEDACVLGMGIHNEPGLRTLKPIPSADKIIKEMLLYLLDPSDEDRAFTQFESSDEVVLLINNFGGLSNLEMEAMTNITLQQLTRDWNIRPCRIYSGMFETSLNAPGFMVTLGNLSNIAKSLGRPVSDIVGLLDAPTNAMAWPKNAYENVQQSSRDTSMRPESVQEKTSGISSDKQGPPVSENLIRGLRQACKDAIAAEPDITKYDIQMGDGDCGEAVEGVCRALLAKLDSGSHQRGSLFDTLDSIGDTVEDMGGSLGAIISILLTAFCGKLRQVSKSSNTFPDVVAVGHAAGDALENLKQYTGARVGDRTAMDALIPFCETLAATSSLDHAMSKAEHGASATANMKPKFGRATYVGDKVDEESMPPDPGAWAVVAFLRGLVQGLARGDV</sequence>
<dbReference type="Gene3D" id="1.25.40.340">
    <property type="match status" value="1"/>
</dbReference>
<dbReference type="GO" id="GO:0005524">
    <property type="term" value="F:ATP binding"/>
    <property type="evidence" value="ECO:0007669"/>
    <property type="project" value="UniProtKB-KW"/>
</dbReference>
<feature type="binding site" evidence="12">
    <location>
        <begin position="54"/>
        <end position="57"/>
    </location>
    <ligand>
        <name>substrate</name>
    </ligand>
</feature>
<dbReference type="Gene3D" id="3.30.1180.20">
    <property type="entry name" value="Dihydroxyacetone kinase, domain 2"/>
    <property type="match status" value="1"/>
</dbReference>
<dbReference type="PROSITE" id="PS51481">
    <property type="entry name" value="DHAK"/>
    <property type="match status" value="1"/>
</dbReference>
<keyword evidence="8" id="KW-0067">ATP-binding</keyword>
<evidence type="ECO:0000256" key="10">
    <source>
        <dbReference type="ARBA" id="ARBA00048898"/>
    </source>
</evidence>
<evidence type="ECO:0000256" key="11">
    <source>
        <dbReference type="PIRSR" id="PIRSR612734-1"/>
    </source>
</evidence>
<evidence type="ECO:0000259" key="14">
    <source>
        <dbReference type="PROSITE" id="PS51480"/>
    </source>
</evidence>
<comment type="similarity">
    <text evidence="3">Belongs to the dihydroxyacetone kinase (DAK) family.</text>
</comment>
<reference evidence="16" key="1">
    <citation type="journal article" date="2020" name="Stud. Mycol.">
        <title>101 Dothideomycetes genomes: a test case for predicting lifestyles and emergence of pathogens.</title>
        <authorList>
            <person name="Haridas S."/>
            <person name="Albert R."/>
            <person name="Binder M."/>
            <person name="Bloem J."/>
            <person name="Labutti K."/>
            <person name="Salamov A."/>
            <person name="Andreopoulos B."/>
            <person name="Baker S."/>
            <person name="Barry K."/>
            <person name="Bills G."/>
            <person name="Bluhm B."/>
            <person name="Cannon C."/>
            <person name="Castanera R."/>
            <person name="Culley D."/>
            <person name="Daum C."/>
            <person name="Ezra D."/>
            <person name="Gonzalez J."/>
            <person name="Henrissat B."/>
            <person name="Kuo A."/>
            <person name="Liang C."/>
            <person name="Lipzen A."/>
            <person name="Lutzoni F."/>
            <person name="Magnuson J."/>
            <person name="Mondo S."/>
            <person name="Nolan M."/>
            <person name="Ohm R."/>
            <person name="Pangilinan J."/>
            <person name="Park H.-J."/>
            <person name="Ramirez L."/>
            <person name="Alfaro M."/>
            <person name="Sun H."/>
            <person name="Tritt A."/>
            <person name="Yoshinaga Y."/>
            <person name="Zwiers L.-H."/>
            <person name="Turgeon B."/>
            <person name="Goodwin S."/>
            <person name="Spatafora J."/>
            <person name="Crous P."/>
            <person name="Grigoriev I."/>
        </authorList>
    </citation>
    <scope>NUCLEOTIDE SEQUENCE</scope>
    <source>
        <strain evidence="16">CBS 121410</strain>
    </source>
</reference>
<dbReference type="GO" id="GO:0005829">
    <property type="term" value="C:cytosol"/>
    <property type="evidence" value="ECO:0007669"/>
    <property type="project" value="TreeGrafter"/>
</dbReference>
<dbReference type="AlphaFoldDB" id="A0A9P4HYY1"/>
<dbReference type="PROSITE" id="PS51480">
    <property type="entry name" value="DHAL"/>
    <property type="match status" value="1"/>
</dbReference>
<dbReference type="InterPro" id="IPR004007">
    <property type="entry name" value="DhaL_dom"/>
</dbReference>
<feature type="compositionally biased region" description="Polar residues" evidence="13">
    <location>
        <begin position="372"/>
        <end position="381"/>
    </location>
</feature>
<keyword evidence="4" id="KW-0808">Transferase</keyword>
<feature type="binding site" evidence="12">
    <location>
        <position position="110"/>
    </location>
    <ligand>
        <name>substrate</name>
    </ligand>
</feature>
<dbReference type="GO" id="GO:0050354">
    <property type="term" value="F:triokinase activity"/>
    <property type="evidence" value="ECO:0007669"/>
    <property type="project" value="UniProtKB-EC"/>
</dbReference>
<keyword evidence="17" id="KW-1185">Reference proteome</keyword>
<dbReference type="GO" id="GO:0019563">
    <property type="term" value="P:glycerol catabolic process"/>
    <property type="evidence" value="ECO:0007669"/>
    <property type="project" value="TreeGrafter"/>
</dbReference>
<dbReference type="InterPro" id="IPR012734">
    <property type="entry name" value="DhaK_ATP"/>
</dbReference>
<comment type="catalytic activity">
    <reaction evidence="9">
        <text>D-glyceraldehyde + ATP = D-glyceraldehyde 3-phosphate + ADP + H(+)</text>
        <dbReference type="Rhea" id="RHEA:13941"/>
        <dbReference type="ChEBI" id="CHEBI:15378"/>
        <dbReference type="ChEBI" id="CHEBI:17378"/>
        <dbReference type="ChEBI" id="CHEBI:30616"/>
        <dbReference type="ChEBI" id="CHEBI:59776"/>
        <dbReference type="ChEBI" id="CHEBI:456216"/>
        <dbReference type="EC" id="2.7.1.28"/>
    </reaction>
</comment>
<dbReference type="Proteomes" id="UP000799776">
    <property type="component" value="Unassembled WGS sequence"/>
</dbReference>
<comment type="function">
    <text evidence="1">Catalyzes both the phosphorylation of dihydroxyacetone and of glyceraldehyde.</text>
</comment>
<evidence type="ECO:0000256" key="3">
    <source>
        <dbReference type="ARBA" id="ARBA00008757"/>
    </source>
</evidence>
<comment type="caution">
    <text evidence="16">The sequence shown here is derived from an EMBL/GenBank/DDBJ whole genome shotgun (WGS) entry which is preliminary data.</text>
</comment>
<dbReference type="SMART" id="SM01120">
    <property type="entry name" value="Dak2"/>
    <property type="match status" value="1"/>
</dbReference>
<dbReference type="PANTHER" id="PTHR28629:SF1">
    <property type="entry name" value="YALI0F01606P"/>
    <property type="match status" value="1"/>
</dbReference>
<comment type="catalytic activity">
    <reaction evidence="10">
        <text>dihydroxyacetone + ATP = dihydroxyacetone phosphate + ADP + H(+)</text>
        <dbReference type="Rhea" id="RHEA:15773"/>
        <dbReference type="ChEBI" id="CHEBI:15378"/>
        <dbReference type="ChEBI" id="CHEBI:16016"/>
        <dbReference type="ChEBI" id="CHEBI:30616"/>
        <dbReference type="ChEBI" id="CHEBI:57642"/>
        <dbReference type="ChEBI" id="CHEBI:456216"/>
        <dbReference type="EC" id="2.7.1.29"/>
    </reaction>
</comment>
<dbReference type="OrthoDB" id="1724672at2759"/>
<evidence type="ECO:0000256" key="8">
    <source>
        <dbReference type="ARBA" id="ARBA00022840"/>
    </source>
</evidence>
<feature type="domain" description="DhaL" evidence="14">
    <location>
        <begin position="388"/>
        <end position="589"/>
    </location>
</feature>
<dbReference type="PANTHER" id="PTHR28629">
    <property type="entry name" value="TRIOKINASE/FMN CYCLASE"/>
    <property type="match status" value="1"/>
</dbReference>
<evidence type="ECO:0000256" key="4">
    <source>
        <dbReference type="ARBA" id="ARBA00022679"/>
    </source>
</evidence>
<name>A0A9P4HYY1_9PEZI</name>
<organism evidence="16 17">
    <name type="scientific">Saccharata proteae CBS 121410</name>
    <dbReference type="NCBI Taxonomy" id="1314787"/>
    <lineage>
        <taxon>Eukaryota</taxon>
        <taxon>Fungi</taxon>
        <taxon>Dikarya</taxon>
        <taxon>Ascomycota</taxon>
        <taxon>Pezizomycotina</taxon>
        <taxon>Dothideomycetes</taxon>
        <taxon>Dothideomycetes incertae sedis</taxon>
        <taxon>Botryosphaeriales</taxon>
        <taxon>Saccharataceae</taxon>
        <taxon>Saccharata</taxon>
    </lineage>
</organism>
<evidence type="ECO:0000256" key="6">
    <source>
        <dbReference type="ARBA" id="ARBA00022777"/>
    </source>
</evidence>
<comment type="pathway">
    <text evidence="2">Polyol metabolism; glycerol fermentation; glycerone phosphate from glycerol (oxidative route): step 2/2.</text>
</comment>
<evidence type="ECO:0000256" key="12">
    <source>
        <dbReference type="PIRSR" id="PIRSR612734-2"/>
    </source>
</evidence>
<evidence type="ECO:0000256" key="13">
    <source>
        <dbReference type="SAM" id="MobiDB-lite"/>
    </source>
</evidence>
<protein>
    <submittedName>
        <fullName evidence="16">Dihydroxyacetone kinase-like protein</fullName>
    </submittedName>
</protein>
<evidence type="ECO:0000256" key="2">
    <source>
        <dbReference type="ARBA" id="ARBA00004778"/>
    </source>
</evidence>
<dbReference type="FunFam" id="3.40.50.10440:FF:000001">
    <property type="entry name" value="Dihydroxyacetone kinase, DhaK subunit"/>
    <property type="match status" value="1"/>
</dbReference>
<dbReference type="EMBL" id="ML978718">
    <property type="protein sequence ID" value="KAF2087785.1"/>
    <property type="molecule type" value="Genomic_DNA"/>
</dbReference>